<reference evidence="3" key="3">
    <citation type="submission" date="2020-04" db="EMBL/GenBank/DDBJ databases">
        <authorList>
            <person name="Grover C.E."/>
            <person name="Arick M.A. II"/>
            <person name="Thrash A."/>
            <person name="Conover J.L."/>
            <person name="Sanders W.S."/>
            <person name="Peterson D.G."/>
            <person name="Scheffler J.A."/>
            <person name="Scheffler B.E."/>
            <person name="Wendel J.F."/>
        </authorList>
    </citation>
    <scope>NUCLEOTIDE SEQUENCE</scope>
    <source>
        <strain evidence="3">8</strain>
        <tissue evidence="3">Leaf</tissue>
    </source>
</reference>
<dbReference type="OMA" id="ECTKNQK"/>
<gene>
    <name evidence="2" type="ORF">B456_010G027300</name>
    <name evidence="3" type="ORF">Gorai_007020</name>
</gene>
<evidence type="ECO:0000313" key="3">
    <source>
        <dbReference type="EMBL" id="MBA0597205.1"/>
    </source>
</evidence>
<evidence type="ECO:0000313" key="4">
    <source>
        <dbReference type="Proteomes" id="UP000032304"/>
    </source>
</evidence>
<sequence>MNQSQGNVPFSWENKPGISKETPQLLQSFKEGDDHYTLQKKLPPPPCRLEIAKVPMHDIAIPLPPCVFQPPLRTCSKGSGVDGGDDPFLAAYKECTKGSNKGKKGRGWFVLKKGFFSFACKGSCGVRDDSLVRVSQLPIERDID</sequence>
<dbReference type="EMBL" id="CM001749">
    <property type="protein sequence ID" value="KJB63976.1"/>
    <property type="molecule type" value="Genomic_DNA"/>
</dbReference>
<keyword evidence="4" id="KW-1185">Reference proteome</keyword>
<dbReference type="AlphaFoldDB" id="A0A0D2U7X0"/>
<dbReference type="Gramene" id="KJB63976">
    <property type="protein sequence ID" value="KJB63976"/>
    <property type="gene ID" value="B456_010G027300"/>
</dbReference>
<evidence type="ECO:0000256" key="1">
    <source>
        <dbReference type="SAM" id="MobiDB-lite"/>
    </source>
</evidence>
<feature type="region of interest" description="Disordered" evidence="1">
    <location>
        <begin position="1"/>
        <end position="22"/>
    </location>
</feature>
<proteinExistence type="predicted"/>
<name>A0A0D2U7X0_GOSRA</name>
<dbReference type="PANTHER" id="PTHR33696">
    <property type="entry name" value="T22J18.15-RELATED"/>
    <property type="match status" value="1"/>
</dbReference>
<accession>A0A0D2U7X0</accession>
<protein>
    <submittedName>
        <fullName evidence="2">Uncharacterized protein</fullName>
    </submittedName>
</protein>
<organism evidence="2 4">
    <name type="scientific">Gossypium raimondii</name>
    <name type="common">Peruvian cotton</name>
    <name type="synonym">Gossypium klotzschianum subsp. raimondii</name>
    <dbReference type="NCBI Taxonomy" id="29730"/>
    <lineage>
        <taxon>Eukaryota</taxon>
        <taxon>Viridiplantae</taxon>
        <taxon>Streptophyta</taxon>
        <taxon>Embryophyta</taxon>
        <taxon>Tracheophyta</taxon>
        <taxon>Spermatophyta</taxon>
        <taxon>Magnoliopsida</taxon>
        <taxon>eudicotyledons</taxon>
        <taxon>Gunneridae</taxon>
        <taxon>Pentapetalae</taxon>
        <taxon>rosids</taxon>
        <taxon>malvids</taxon>
        <taxon>Malvales</taxon>
        <taxon>Malvaceae</taxon>
        <taxon>Malvoideae</taxon>
        <taxon>Gossypium</taxon>
    </lineage>
</organism>
<dbReference type="EMBL" id="JABEZZ010000010">
    <property type="protein sequence ID" value="MBA0597205.1"/>
    <property type="molecule type" value="Genomic_DNA"/>
</dbReference>
<dbReference type="Proteomes" id="UP000032304">
    <property type="component" value="Chromosome 10"/>
</dbReference>
<evidence type="ECO:0000313" key="2">
    <source>
        <dbReference type="EMBL" id="KJB63976.1"/>
    </source>
</evidence>
<reference evidence="3 5" key="2">
    <citation type="journal article" date="2019" name="Genome Biol. Evol.">
        <title>Insights into the evolution of the New World diploid cottons (Gossypium, subgenus Houzingenia) based on genome sequencing.</title>
        <authorList>
            <person name="Grover C.E."/>
            <person name="Arick M.A. 2nd"/>
            <person name="Thrash A."/>
            <person name="Conover J.L."/>
            <person name="Sanders W.S."/>
            <person name="Peterson D.G."/>
            <person name="Frelichowski J.E."/>
            <person name="Scheffler J.A."/>
            <person name="Scheffler B.E."/>
            <person name="Wendel J.F."/>
        </authorList>
    </citation>
    <scope>NUCLEOTIDE SEQUENCE [LARGE SCALE GENOMIC DNA]</scope>
    <source>
        <strain evidence="3">8</strain>
        <tissue evidence="3">Leaf</tissue>
    </source>
</reference>
<evidence type="ECO:0000313" key="5">
    <source>
        <dbReference type="Proteomes" id="UP000593578"/>
    </source>
</evidence>
<dbReference type="Proteomes" id="UP000593578">
    <property type="component" value="Unassembled WGS sequence"/>
</dbReference>
<dbReference type="eggNOG" id="ENOG502S7DA">
    <property type="taxonomic scope" value="Eukaryota"/>
</dbReference>
<reference evidence="2 4" key="1">
    <citation type="journal article" date="2012" name="Nature">
        <title>Repeated polyploidization of Gossypium genomes and the evolution of spinnable cotton fibres.</title>
        <authorList>
            <person name="Paterson A.H."/>
            <person name="Wendel J.F."/>
            <person name="Gundlach H."/>
            <person name="Guo H."/>
            <person name="Jenkins J."/>
            <person name="Jin D."/>
            <person name="Llewellyn D."/>
            <person name="Showmaker K.C."/>
            <person name="Shu S."/>
            <person name="Udall J."/>
            <person name="Yoo M.J."/>
            <person name="Byers R."/>
            <person name="Chen W."/>
            <person name="Doron-Faigenboim A."/>
            <person name="Duke M.V."/>
            <person name="Gong L."/>
            <person name="Grimwood J."/>
            <person name="Grover C."/>
            <person name="Grupp K."/>
            <person name="Hu G."/>
            <person name="Lee T.H."/>
            <person name="Li J."/>
            <person name="Lin L."/>
            <person name="Liu T."/>
            <person name="Marler B.S."/>
            <person name="Page J.T."/>
            <person name="Roberts A.W."/>
            <person name="Romanel E."/>
            <person name="Sanders W.S."/>
            <person name="Szadkowski E."/>
            <person name="Tan X."/>
            <person name="Tang H."/>
            <person name="Xu C."/>
            <person name="Wang J."/>
            <person name="Wang Z."/>
            <person name="Zhang D."/>
            <person name="Zhang L."/>
            <person name="Ashrafi H."/>
            <person name="Bedon F."/>
            <person name="Bowers J.E."/>
            <person name="Brubaker C.L."/>
            <person name="Chee P.W."/>
            <person name="Das S."/>
            <person name="Gingle A.R."/>
            <person name="Haigler C.H."/>
            <person name="Harker D."/>
            <person name="Hoffmann L.V."/>
            <person name="Hovav R."/>
            <person name="Jones D.C."/>
            <person name="Lemke C."/>
            <person name="Mansoor S."/>
            <person name="ur Rahman M."/>
            <person name="Rainville L.N."/>
            <person name="Rambani A."/>
            <person name="Reddy U.K."/>
            <person name="Rong J.K."/>
            <person name="Saranga Y."/>
            <person name="Scheffler B.E."/>
            <person name="Scheffler J.A."/>
            <person name="Stelly D.M."/>
            <person name="Triplett B.A."/>
            <person name="Van Deynze A."/>
            <person name="Vaslin M.F."/>
            <person name="Waghmare V.N."/>
            <person name="Walford S.A."/>
            <person name="Wright R.J."/>
            <person name="Zaki E.A."/>
            <person name="Zhang T."/>
            <person name="Dennis E.S."/>
            <person name="Mayer K.F."/>
            <person name="Peterson D.G."/>
            <person name="Rokhsar D.S."/>
            <person name="Wang X."/>
            <person name="Schmutz J."/>
        </authorList>
    </citation>
    <scope>NUCLEOTIDE SEQUENCE [LARGE SCALE GENOMIC DNA]</scope>
</reference>
<dbReference type="PANTHER" id="PTHR33696:SF3">
    <property type="entry name" value="FLZ-TYPE DOMAIN-CONTAINING PROTEIN"/>
    <property type="match status" value="1"/>
</dbReference>